<keyword evidence="5" id="KW-0378">Hydrolase</keyword>
<comment type="similarity">
    <text evidence="3">Belongs to the Nudix hydrolase family. NudK subfamily.</text>
</comment>
<comment type="cofactor">
    <cofactor evidence="2">
        <name>Mg(2+)</name>
        <dbReference type="ChEBI" id="CHEBI:18420"/>
    </cofactor>
</comment>
<evidence type="ECO:0000256" key="2">
    <source>
        <dbReference type="ARBA" id="ARBA00001946"/>
    </source>
</evidence>
<reference evidence="9 10" key="1">
    <citation type="submission" date="2022-12" db="EMBL/GenBank/DDBJ databases">
        <title>Polyphasic characterization of Geotalea uranireducens NIT-SL11 newly isolated from a complex of sewage sludge and microbially reduced graphene oxide.</title>
        <authorList>
            <person name="Xie L."/>
            <person name="Yoshida N."/>
            <person name="Meng L."/>
        </authorList>
    </citation>
    <scope>NUCLEOTIDE SEQUENCE [LARGE SCALE GENOMIC DNA]</scope>
    <source>
        <strain evidence="9 10">NIT-SL11</strain>
    </source>
</reference>
<sequence length="173" mass="18771">MNTRDRAVLFRGLVVDIEQFEVEIGNKGWHRFQVVRHPGGVGVVPLHDDGTVTLIRQLRPSIGVSLLEIPAGRLDPGEEPAACGVRELAEETGLTATSLESLGDLLTSPGVFDERIHLFLANGLSQGEAMPEQYEDIATVRLPLAEAVAMAADGRIRDGKTIVALMRAQARQR</sequence>
<evidence type="ECO:0000256" key="7">
    <source>
        <dbReference type="ARBA" id="ARBA00032272"/>
    </source>
</evidence>
<accession>A0ABN6VYX8</accession>
<dbReference type="EMBL" id="AP027151">
    <property type="protein sequence ID" value="BDV44819.1"/>
    <property type="molecule type" value="Genomic_DNA"/>
</dbReference>
<comment type="catalytic activity">
    <reaction evidence="1">
        <text>GDP-alpha-D-mannose + H2O = alpha-D-mannose 1-phosphate + GMP + 2 H(+)</text>
        <dbReference type="Rhea" id="RHEA:27978"/>
        <dbReference type="ChEBI" id="CHEBI:15377"/>
        <dbReference type="ChEBI" id="CHEBI:15378"/>
        <dbReference type="ChEBI" id="CHEBI:57527"/>
        <dbReference type="ChEBI" id="CHEBI:58115"/>
        <dbReference type="ChEBI" id="CHEBI:58409"/>
    </reaction>
</comment>
<evidence type="ECO:0000256" key="4">
    <source>
        <dbReference type="ARBA" id="ARBA00016377"/>
    </source>
</evidence>
<name>A0ABN6VYX8_9BACT</name>
<evidence type="ECO:0000256" key="1">
    <source>
        <dbReference type="ARBA" id="ARBA00000847"/>
    </source>
</evidence>
<dbReference type="Gene3D" id="3.90.79.10">
    <property type="entry name" value="Nucleoside Triphosphate Pyrophosphohydrolase"/>
    <property type="match status" value="1"/>
</dbReference>
<evidence type="ECO:0000313" key="9">
    <source>
        <dbReference type="EMBL" id="BDV44819.1"/>
    </source>
</evidence>
<dbReference type="PROSITE" id="PS51462">
    <property type="entry name" value="NUDIX"/>
    <property type="match status" value="1"/>
</dbReference>
<dbReference type="Proteomes" id="UP001317705">
    <property type="component" value="Chromosome"/>
</dbReference>
<dbReference type="RefSeq" id="WP_282000908.1">
    <property type="nucleotide sequence ID" value="NZ_AP027151.1"/>
</dbReference>
<gene>
    <name evidence="9" type="primary">nudF</name>
    <name evidence="9" type="ORF">GURASL_37420</name>
</gene>
<dbReference type="InterPro" id="IPR000086">
    <property type="entry name" value="NUDIX_hydrolase_dom"/>
</dbReference>
<dbReference type="SUPFAM" id="SSF55811">
    <property type="entry name" value="Nudix"/>
    <property type="match status" value="1"/>
</dbReference>
<feature type="domain" description="Nudix hydrolase" evidence="8">
    <location>
        <begin position="36"/>
        <end position="164"/>
    </location>
</feature>
<protein>
    <recommendedName>
        <fullName evidence="4">GDP-mannose pyrophosphatase</fullName>
    </recommendedName>
    <alternativeName>
        <fullName evidence="6">GDP-mannose hydrolase</fullName>
    </alternativeName>
    <alternativeName>
        <fullName evidence="7">GDPMK</fullName>
    </alternativeName>
</protein>
<dbReference type="InterPro" id="IPR015797">
    <property type="entry name" value="NUDIX_hydrolase-like_dom_sf"/>
</dbReference>
<dbReference type="PANTHER" id="PTHR11839:SF18">
    <property type="entry name" value="NUDIX HYDROLASE DOMAIN-CONTAINING PROTEIN"/>
    <property type="match status" value="1"/>
</dbReference>
<evidence type="ECO:0000256" key="3">
    <source>
        <dbReference type="ARBA" id="ARBA00007275"/>
    </source>
</evidence>
<dbReference type="CDD" id="cd03424">
    <property type="entry name" value="NUDIX_ADPRase_Nudt5_UGPPase_Nudt14"/>
    <property type="match status" value="1"/>
</dbReference>
<evidence type="ECO:0000256" key="6">
    <source>
        <dbReference type="ARBA" id="ARBA00032162"/>
    </source>
</evidence>
<evidence type="ECO:0000256" key="5">
    <source>
        <dbReference type="ARBA" id="ARBA00022801"/>
    </source>
</evidence>
<evidence type="ECO:0000259" key="8">
    <source>
        <dbReference type="PROSITE" id="PS51462"/>
    </source>
</evidence>
<evidence type="ECO:0000313" key="10">
    <source>
        <dbReference type="Proteomes" id="UP001317705"/>
    </source>
</evidence>
<dbReference type="PANTHER" id="PTHR11839">
    <property type="entry name" value="UDP/ADP-SUGAR PYROPHOSPHATASE"/>
    <property type="match status" value="1"/>
</dbReference>
<proteinExistence type="inferred from homology"/>
<keyword evidence="10" id="KW-1185">Reference proteome</keyword>
<dbReference type="Pfam" id="PF00293">
    <property type="entry name" value="NUDIX"/>
    <property type="match status" value="1"/>
</dbReference>
<organism evidence="9 10">
    <name type="scientific">Geotalea uraniireducens</name>
    <dbReference type="NCBI Taxonomy" id="351604"/>
    <lineage>
        <taxon>Bacteria</taxon>
        <taxon>Pseudomonadati</taxon>
        <taxon>Thermodesulfobacteriota</taxon>
        <taxon>Desulfuromonadia</taxon>
        <taxon>Geobacterales</taxon>
        <taxon>Geobacteraceae</taxon>
        <taxon>Geotalea</taxon>
    </lineage>
</organism>